<name>A0A084G1F0_PSEDA</name>
<dbReference type="Gene3D" id="3.40.50.300">
    <property type="entry name" value="P-loop containing nucleotide triphosphate hydrolases"/>
    <property type="match status" value="1"/>
</dbReference>
<evidence type="ECO:0000259" key="3">
    <source>
        <dbReference type="Pfam" id="PF24883"/>
    </source>
</evidence>
<gene>
    <name evidence="5" type="ORF">SAPIO_CDS7240</name>
</gene>
<dbReference type="AlphaFoldDB" id="A0A084G1F0"/>
<evidence type="ECO:0000313" key="6">
    <source>
        <dbReference type="Proteomes" id="UP000028545"/>
    </source>
</evidence>
<dbReference type="InterPro" id="IPR056693">
    <property type="entry name" value="DUF7791"/>
</dbReference>
<accession>A0A084G1F0</accession>
<dbReference type="OrthoDB" id="443402at2759"/>
<dbReference type="Pfam" id="PF25053">
    <property type="entry name" value="DUF7791"/>
    <property type="match status" value="1"/>
</dbReference>
<keyword evidence="6" id="KW-1185">Reference proteome</keyword>
<dbReference type="VEuPathDB" id="FungiDB:SAPIO_CDS7240"/>
<dbReference type="InterPro" id="IPR027417">
    <property type="entry name" value="P-loop_NTPase"/>
</dbReference>
<protein>
    <submittedName>
        <fullName evidence="5">Uncharacterized protein</fullName>
    </submittedName>
</protein>
<comment type="caution">
    <text evidence="5">The sequence shown here is derived from an EMBL/GenBank/DDBJ whole genome shotgun (WGS) entry which is preliminary data.</text>
</comment>
<evidence type="ECO:0000259" key="4">
    <source>
        <dbReference type="Pfam" id="PF25053"/>
    </source>
</evidence>
<organism evidence="5 6">
    <name type="scientific">Pseudallescheria apiosperma</name>
    <name type="common">Scedosporium apiospermum</name>
    <dbReference type="NCBI Taxonomy" id="563466"/>
    <lineage>
        <taxon>Eukaryota</taxon>
        <taxon>Fungi</taxon>
        <taxon>Dikarya</taxon>
        <taxon>Ascomycota</taxon>
        <taxon>Pezizomycotina</taxon>
        <taxon>Sordariomycetes</taxon>
        <taxon>Hypocreomycetidae</taxon>
        <taxon>Microascales</taxon>
        <taxon>Microascaceae</taxon>
        <taxon>Scedosporium</taxon>
    </lineage>
</organism>
<feature type="domain" description="DUF7791" evidence="4">
    <location>
        <begin position="611"/>
        <end position="734"/>
    </location>
</feature>
<proteinExistence type="predicted"/>
<dbReference type="RefSeq" id="XP_016640961.1">
    <property type="nucleotide sequence ID" value="XM_016789134.1"/>
</dbReference>
<dbReference type="Proteomes" id="UP000028545">
    <property type="component" value="Unassembled WGS sequence"/>
</dbReference>
<feature type="domain" description="Nephrocystin 3-like N-terminal" evidence="3">
    <location>
        <begin position="329"/>
        <end position="499"/>
    </location>
</feature>
<dbReference type="SUPFAM" id="SSF52540">
    <property type="entry name" value="P-loop containing nucleoside triphosphate hydrolases"/>
    <property type="match status" value="1"/>
</dbReference>
<dbReference type="HOGENOM" id="CLU_002341_4_0_1"/>
<dbReference type="InterPro" id="IPR056884">
    <property type="entry name" value="NPHP3-like_N"/>
</dbReference>
<feature type="region of interest" description="Disordered" evidence="2">
    <location>
        <begin position="203"/>
        <end position="225"/>
    </location>
</feature>
<dbReference type="GeneID" id="27726312"/>
<feature type="compositionally biased region" description="Polar residues" evidence="2">
    <location>
        <begin position="210"/>
        <end position="225"/>
    </location>
</feature>
<dbReference type="Pfam" id="PF24883">
    <property type="entry name" value="NPHP3_N"/>
    <property type="match status" value="1"/>
</dbReference>
<reference evidence="5 6" key="1">
    <citation type="journal article" date="2014" name="Genome Announc.">
        <title>Draft genome sequence of the pathogenic fungus Scedosporium apiospermum.</title>
        <authorList>
            <person name="Vandeputte P."/>
            <person name="Ghamrawi S."/>
            <person name="Rechenmann M."/>
            <person name="Iltis A."/>
            <person name="Giraud S."/>
            <person name="Fleury M."/>
            <person name="Thornton C."/>
            <person name="Delhaes L."/>
            <person name="Meyer W."/>
            <person name="Papon N."/>
            <person name="Bouchara J.P."/>
        </authorList>
    </citation>
    <scope>NUCLEOTIDE SEQUENCE [LARGE SCALE GENOMIC DNA]</scope>
    <source>
        <strain evidence="5 6">IHEM 14462</strain>
    </source>
</reference>
<dbReference type="EMBL" id="JOWA01000110">
    <property type="protein sequence ID" value="KEZ41162.1"/>
    <property type="molecule type" value="Genomic_DNA"/>
</dbReference>
<evidence type="ECO:0000313" key="5">
    <source>
        <dbReference type="EMBL" id="KEZ41162.1"/>
    </source>
</evidence>
<dbReference type="PANTHER" id="PTHR10039">
    <property type="entry name" value="AMELOGENIN"/>
    <property type="match status" value="1"/>
</dbReference>
<evidence type="ECO:0000256" key="2">
    <source>
        <dbReference type="SAM" id="MobiDB-lite"/>
    </source>
</evidence>
<keyword evidence="1" id="KW-0677">Repeat</keyword>
<evidence type="ECO:0000256" key="1">
    <source>
        <dbReference type="ARBA" id="ARBA00022737"/>
    </source>
</evidence>
<dbReference type="PANTHER" id="PTHR10039:SF5">
    <property type="entry name" value="NACHT DOMAIN-CONTAINING PROTEIN"/>
    <property type="match status" value="1"/>
</dbReference>
<dbReference type="KEGG" id="sapo:SAPIO_CDS7240"/>
<dbReference type="OMA" id="RRITHCK"/>
<sequence length="1043" mass="118579">MEALAGLGLAGNVVQFVQFATTLISAGVEISDSLQGATRQIIELEKIYTRLSVFTSELRKPKSDACSDTYLQRLAASLSSVSQESDLELQTHIRSLEDLADDCKLVCGQLLDVLRALRVDGSSRRPFKSFMAALKTAWSSKRIQALEDTLRRFQSVISLHFFPLLRLRDEGAKLRVDQSTKLDALAERLQALQQELRWRPPTAMKRTPSVPFTRTSTGSTALPSDTGNLLDDSVLPLSTPHGPSLTENDIKQLEDGISTLLLTQKDLALMAKEQAFLRSLNFASRTNRFEDIPIAHKDTFQWIIDPSLPSSPLSTSSQVDDVEAQRRHSLCRWLRHENGIFWISGKAGCGKSTLMKMIAGHDTTRQLLEQWASPKKSVIAAHYFWTAGSAMQNSQQGLIQTLLYDIFRMSPEQIPELMPTRWAKLEQQSTTETADAGGEWTMPELLHTLQQLSSSRSLSARYCIIIDGIDEFDGDHFEMCEFLKSLSSSPNFKFCVSSRPWNVFEDAFGGNPSSRKVCVHDLTRRDILAFAQSRMAEHPRWKEPYFSAAQMDGIIQNITERARGVFLWVFLVTRSLRDGLVNGDTMLDLQKRLESLPMDLEAFFRHMMDTIDPIYHERMARVLSIAVNAKESLSLQFYYMHEFEEEDVDYALHKPVEWYFVDQIEDSLEQCRRRINARCGGLLEVKDHRVEFLHRTVRDFLLTRDMSEYLRQKSGSDFRVSLSTLRAFIFLFRFWSHSNEETRLTAEFPRWNWNQAMAYANDAIKESKEASFALLDAVNDHYMSFPFPNDRTALGVETHHAFLSSLLIAGVEEYVCARLDDDVWLFGNLEGSPICEIIDRARWDAHHANIITSLLASDLDCDINQDYDPYKLYDFQSSDDEIKEEEDPLLLAGGGQVLGDDGGENPDEAASGIGKERVDMLSSYDGIDSEDDDTDAGSLSPWHRLLHRVYHNRDDVSLRTAVENSLFSIFLQHGARKEARLKESGWLPCTHVVVGMIRNRESYKFGRQCVTVLDQFLLGDASDVRLHHENRGDPSSSQRSYRD</sequence>